<evidence type="ECO:0000313" key="3">
    <source>
        <dbReference type="Proteomes" id="UP000228987"/>
    </source>
</evidence>
<dbReference type="EMBL" id="NVWI01000011">
    <property type="protein sequence ID" value="PCJ39973.1"/>
    <property type="molecule type" value="Genomic_DNA"/>
</dbReference>
<dbReference type="Pfam" id="PF07045">
    <property type="entry name" value="DUF1330"/>
    <property type="match status" value="1"/>
</dbReference>
<protein>
    <submittedName>
        <fullName evidence="2">D-fructose-6-phosphate amidotransferase</fullName>
    </submittedName>
</protein>
<sequence>MNNSDNPVYLVAQLDVKNVEDFLQRYGSAVIGQLQKVGAKVLAATSPQVLEGDQVINRTVILQFPSLDVATQWYESEEYRALKELRINELTNSGTAVFVEAFDASLLD</sequence>
<feature type="domain" description="DUF1330" evidence="1">
    <location>
        <begin position="8"/>
        <end position="99"/>
    </location>
</feature>
<dbReference type="SUPFAM" id="SSF54909">
    <property type="entry name" value="Dimeric alpha+beta barrel"/>
    <property type="match status" value="1"/>
</dbReference>
<dbReference type="AlphaFoldDB" id="A0A2A5C8A1"/>
<evidence type="ECO:0000259" key="1">
    <source>
        <dbReference type="Pfam" id="PF07045"/>
    </source>
</evidence>
<reference evidence="3" key="1">
    <citation type="submission" date="2017-08" db="EMBL/GenBank/DDBJ databases">
        <title>A dynamic microbial community with high functional redundancy inhabits the cold, oxic subseafloor aquifer.</title>
        <authorList>
            <person name="Tully B.J."/>
            <person name="Wheat C.G."/>
            <person name="Glazer B.T."/>
            <person name="Huber J.A."/>
        </authorList>
    </citation>
    <scope>NUCLEOTIDE SEQUENCE [LARGE SCALE GENOMIC DNA]</scope>
</reference>
<accession>A0A2A5C8A1</accession>
<keyword evidence="2" id="KW-0808">Transferase</keyword>
<dbReference type="GO" id="GO:0016740">
    <property type="term" value="F:transferase activity"/>
    <property type="evidence" value="ECO:0007669"/>
    <property type="project" value="UniProtKB-KW"/>
</dbReference>
<dbReference type="Proteomes" id="UP000228987">
    <property type="component" value="Unassembled WGS sequence"/>
</dbReference>
<dbReference type="InterPro" id="IPR011008">
    <property type="entry name" value="Dimeric_a/b-barrel"/>
</dbReference>
<gene>
    <name evidence="2" type="ORF">COA71_12425</name>
</gene>
<dbReference type="Gene3D" id="3.30.70.100">
    <property type="match status" value="1"/>
</dbReference>
<dbReference type="InterPro" id="IPR010753">
    <property type="entry name" value="DUF1330"/>
</dbReference>
<proteinExistence type="predicted"/>
<organism evidence="2 3">
    <name type="scientific">SAR86 cluster bacterium</name>
    <dbReference type="NCBI Taxonomy" id="2030880"/>
    <lineage>
        <taxon>Bacteria</taxon>
        <taxon>Pseudomonadati</taxon>
        <taxon>Pseudomonadota</taxon>
        <taxon>Gammaproteobacteria</taxon>
        <taxon>SAR86 cluster</taxon>
    </lineage>
</organism>
<name>A0A2A5C8A1_9GAMM</name>
<comment type="caution">
    <text evidence="2">The sequence shown here is derived from an EMBL/GenBank/DDBJ whole genome shotgun (WGS) entry which is preliminary data.</text>
</comment>
<evidence type="ECO:0000313" key="2">
    <source>
        <dbReference type="EMBL" id="PCJ39973.1"/>
    </source>
</evidence>
<dbReference type="PANTHER" id="PTHR41521:SF4">
    <property type="entry name" value="BLR0684 PROTEIN"/>
    <property type="match status" value="1"/>
</dbReference>
<dbReference type="PANTHER" id="PTHR41521">
    <property type="match status" value="1"/>
</dbReference>